<keyword evidence="4" id="KW-1185">Reference proteome</keyword>
<dbReference type="InterPro" id="IPR000905">
    <property type="entry name" value="Gcp-like_dom"/>
</dbReference>
<evidence type="ECO:0000313" key="3">
    <source>
        <dbReference type="EMBL" id="TWT22779.1"/>
    </source>
</evidence>
<feature type="compositionally biased region" description="Basic and acidic residues" evidence="1">
    <location>
        <begin position="193"/>
        <end position="202"/>
    </location>
</feature>
<dbReference type="SUPFAM" id="SSF53067">
    <property type="entry name" value="Actin-like ATPase domain"/>
    <property type="match status" value="2"/>
</dbReference>
<evidence type="ECO:0000313" key="4">
    <source>
        <dbReference type="Proteomes" id="UP000320791"/>
    </source>
</evidence>
<evidence type="ECO:0000256" key="1">
    <source>
        <dbReference type="SAM" id="MobiDB-lite"/>
    </source>
</evidence>
<sequence length="215" mass="22634">MLVLAIDTSTPTVVSGLVRDGHTIAQRILPDCRHHNESLVPAIQQCLAEAAAGFAELDAVVVGCGPGPFTGLRVGMVTGAALADALQIPVYGVCSLDAIAQRIDAATLLVATDARRREVYWARYINGERVVGPEVAAPQSLVEPAEVVNVPARYADAIPAAGRRVDMHPTPESLVSVAVFDGSPAPLTPLYLRRPDAKEPKPKPKSPAVPDVVID</sequence>
<dbReference type="Gene3D" id="3.30.420.40">
    <property type="match status" value="2"/>
</dbReference>
<feature type="domain" description="Gcp-like" evidence="2">
    <location>
        <begin position="33"/>
        <end position="151"/>
    </location>
</feature>
<dbReference type="GO" id="GO:0002949">
    <property type="term" value="P:tRNA threonylcarbamoyladenosine modification"/>
    <property type="evidence" value="ECO:0007669"/>
    <property type="project" value="InterPro"/>
</dbReference>
<dbReference type="InterPro" id="IPR022496">
    <property type="entry name" value="T6A_TsaB"/>
</dbReference>
<dbReference type="PANTHER" id="PTHR11735">
    <property type="entry name" value="TRNA N6-ADENOSINE THREONYLCARBAMOYLTRANSFERASE"/>
    <property type="match status" value="1"/>
</dbReference>
<dbReference type="Proteomes" id="UP000320791">
    <property type="component" value="Unassembled WGS sequence"/>
</dbReference>
<evidence type="ECO:0000259" key="2">
    <source>
        <dbReference type="Pfam" id="PF00814"/>
    </source>
</evidence>
<reference evidence="3 4" key="1">
    <citation type="submission" date="2019-08" db="EMBL/GenBank/DDBJ databases">
        <authorList>
            <person name="Lei W."/>
        </authorList>
    </citation>
    <scope>NUCLEOTIDE SEQUENCE [LARGE SCALE GENOMIC DNA]</scope>
    <source>
        <strain evidence="3 4">CCUG 58627</strain>
    </source>
</reference>
<dbReference type="EMBL" id="VOHM01000028">
    <property type="protein sequence ID" value="TWT22779.1"/>
    <property type="molecule type" value="Genomic_DNA"/>
</dbReference>
<dbReference type="GO" id="GO:0016740">
    <property type="term" value="F:transferase activity"/>
    <property type="evidence" value="ECO:0007669"/>
    <property type="project" value="UniProtKB-KW"/>
</dbReference>
<feature type="compositionally biased region" description="Low complexity" evidence="1">
    <location>
        <begin position="206"/>
        <end position="215"/>
    </location>
</feature>
<organism evidence="3 4">
    <name type="scientific">Corynebacterium canis</name>
    <dbReference type="NCBI Taxonomy" id="679663"/>
    <lineage>
        <taxon>Bacteria</taxon>
        <taxon>Bacillati</taxon>
        <taxon>Actinomycetota</taxon>
        <taxon>Actinomycetes</taxon>
        <taxon>Mycobacteriales</taxon>
        <taxon>Corynebacteriaceae</taxon>
        <taxon>Corynebacterium</taxon>
    </lineage>
</organism>
<dbReference type="Pfam" id="PF00814">
    <property type="entry name" value="TsaD"/>
    <property type="match status" value="1"/>
</dbReference>
<dbReference type="AlphaFoldDB" id="A0A5C5UA31"/>
<dbReference type="RefSeq" id="WP_146325379.1">
    <property type="nucleotide sequence ID" value="NZ_BAABLR010000065.1"/>
</dbReference>
<keyword evidence="3" id="KW-0808">Transferase</keyword>
<dbReference type="InterPro" id="IPR043129">
    <property type="entry name" value="ATPase_NBD"/>
</dbReference>
<dbReference type="GO" id="GO:0005829">
    <property type="term" value="C:cytosol"/>
    <property type="evidence" value="ECO:0007669"/>
    <property type="project" value="TreeGrafter"/>
</dbReference>
<accession>A0A5C5UA31</accession>
<proteinExistence type="predicted"/>
<dbReference type="CDD" id="cd24032">
    <property type="entry name" value="ASKHA_NBD_TsaB"/>
    <property type="match status" value="1"/>
</dbReference>
<name>A0A5C5UA31_9CORY</name>
<feature type="region of interest" description="Disordered" evidence="1">
    <location>
        <begin position="190"/>
        <end position="215"/>
    </location>
</feature>
<dbReference type="PANTHER" id="PTHR11735:SF11">
    <property type="entry name" value="TRNA THREONYLCARBAMOYLADENOSINE BIOSYNTHESIS PROTEIN TSAB"/>
    <property type="match status" value="1"/>
</dbReference>
<dbReference type="OrthoDB" id="9809995at2"/>
<dbReference type="NCBIfam" id="TIGR03725">
    <property type="entry name" value="T6A_YeaZ"/>
    <property type="match status" value="1"/>
</dbReference>
<protein>
    <submittedName>
        <fullName evidence="3">tRNA (Adenosine(37)-N6)-threonylcarbamoyltransferase complex dimerization subunit type 1 TsaB</fullName>
    </submittedName>
</protein>
<comment type="caution">
    <text evidence="3">The sequence shown here is derived from an EMBL/GenBank/DDBJ whole genome shotgun (WGS) entry which is preliminary data.</text>
</comment>
<gene>
    <name evidence="3" type="primary">tsaB</name>
    <name evidence="3" type="ORF">FRX94_10925</name>
</gene>